<dbReference type="Proteomes" id="UP000007886">
    <property type="component" value="Chromosome"/>
</dbReference>
<dbReference type="Gene3D" id="1.10.10.10">
    <property type="entry name" value="Winged helix-like DNA-binding domain superfamily/Winged helix DNA-binding domain"/>
    <property type="match status" value="1"/>
</dbReference>
<evidence type="ECO:0000259" key="1">
    <source>
        <dbReference type="PROSITE" id="PS50995"/>
    </source>
</evidence>
<evidence type="ECO:0000313" key="2">
    <source>
        <dbReference type="EMBL" id="BAL74601.1"/>
    </source>
</evidence>
<dbReference type="SMART" id="SM00347">
    <property type="entry name" value="HTH_MARR"/>
    <property type="match status" value="1"/>
</dbReference>
<dbReference type="GO" id="GO:0003700">
    <property type="term" value="F:DNA-binding transcription factor activity"/>
    <property type="evidence" value="ECO:0007669"/>
    <property type="project" value="InterPro"/>
</dbReference>
<dbReference type="RefSeq" id="WP_014440000.1">
    <property type="nucleotide sequence ID" value="NC_017082.1"/>
</dbReference>
<sequence length="159" mass="17536">MIEKKLDRAITDFIWNVVEIHSQMENIHTSWAALLGITEPQWLILMAITELDHGGGVAGIDIANKLRVHPAFVTNQTKALEKAGFLSRRPGADDARFVLMSLTAKATAEIEKLSKRKLALNSTMFNEFDEKTLADLNVALATIAKNARLAARLLAIDIS</sequence>
<organism evidence="2 3">
    <name type="scientific">Bradyrhizobium cosmicum</name>
    <dbReference type="NCBI Taxonomy" id="1404864"/>
    <lineage>
        <taxon>Bacteria</taxon>
        <taxon>Pseudomonadati</taxon>
        <taxon>Pseudomonadota</taxon>
        <taxon>Alphaproteobacteria</taxon>
        <taxon>Hyphomicrobiales</taxon>
        <taxon>Nitrobacteraceae</taxon>
        <taxon>Bradyrhizobium</taxon>
    </lineage>
</organism>
<dbReference type="InterPro" id="IPR036390">
    <property type="entry name" value="WH_DNA-bd_sf"/>
</dbReference>
<dbReference type="InterPro" id="IPR000835">
    <property type="entry name" value="HTH_MarR-typ"/>
</dbReference>
<gene>
    <name evidence="2" type="ORF">S23_13840</name>
</gene>
<accession>A0AAI8MA26</accession>
<dbReference type="SUPFAM" id="SSF46785">
    <property type="entry name" value="Winged helix' DNA-binding domain"/>
    <property type="match status" value="1"/>
</dbReference>
<dbReference type="InterPro" id="IPR039422">
    <property type="entry name" value="MarR/SlyA-like"/>
</dbReference>
<dbReference type="AlphaFoldDB" id="A0AAI8MA26"/>
<proteinExistence type="predicted"/>
<dbReference type="PROSITE" id="PS50995">
    <property type="entry name" value="HTH_MARR_2"/>
    <property type="match status" value="1"/>
</dbReference>
<dbReference type="PANTHER" id="PTHR33164:SF101">
    <property type="entry name" value="TRANSCRIPTIONAL REPRESSOR MPRA"/>
    <property type="match status" value="1"/>
</dbReference>
<dbReference type="KEGG" id="brs:S23_13840"/>
<protein>
    <submittedName>
        <fullName evidence="2">Transcriptional regulatory protein</fullName>
    </submittedName>
</protein>
<reference evidence="2 3" key="1">
    <citation type="journal article" date="2012" name="Microbes Environ.">
        <title>Complete genome sequence of Bradyrhizobium sp. S23321: insights into symbiosis evolution in soil oligotrophs.</title>
        <authorList>
            <person name="Okubo T."/>
            <person name="Tsukui T."/>
            <person name="Maita H."/>
            <person name="Okamoto S."/>
            <person name="Oshima K."/>
            <person name="Fujisawa T."/>
            <person name="Saito A."/>
            <person name="Futamata H."/>
            <person name="Hattori R."/>
            <person name="Shimomura Y."/>
            <person name="Haruta S."/>
            <person name="Morimoto S."/>
            <person name="Wang Y."/>
            <person name="Sakai Y."/>
            <person name="Hattori M."/>
            <person name="Aizawa S."/>
            <person name="Nagashima K.V.P."/>
            <person name="Masuda S."/>
            <person name="Hattori T."/>
            <person name="Yamashita A."/>
            <person name="Bao Z."/>
            <person name="Hayatsu M."/>
            <person name="Kajiya-Kanegae H."/>
            <person name="Yoshinaga I."/>
            <person name="Sakamoto K."/>
            <person name="Toyota K."/>
            <person name="Nakao M."/>
            <person name="Kohara M."/>
            <person name="Anda M."/>
            <person name="Niwa R."/>
            <person name="Jung-Hwan P."/>
            <person name="Sameshima-Saito R."/>
            <person name="Tokuda S."/>
            <person name="Yamamoto S."/>
            <person name="Yamamoto S."/>
            <person name="Yokoyama T."/>
            <person name="Akutsu T."/>
            <person name="Nakamura Y."/>
            <person name="Nakahira-Yanaka Y."/>
            <person name="Takada Hoshino Y."/>
            <person name="Hirakawa H."/>
            <person name="Mitsui H."/>
            <person name="Terasawa K."/>
            <person name="Itakura M."/>
            <person name="Sato S."/>
            <person name="Ikeda-Ohtsubo W."/>
            <person name="Sakakura N."/>
            <person name="Kaminuma E."/>
            <person name="Minamisawa K."/>
        </authorList>
    </citation>
    <scope>NUCLEOTIDE SEQUENCE [LARGE SCALE GENOMIC DNA]</scope>
    <source>
        <strain evidence="2 3">S23321</strain>
    </source>
</reference>
<evidence type="ECO:0000313" key="3">
    <source>
        <dbReference type="Proteomes" id="UP000007886"/>
    </source>
</evidence>
<name>A0AAI8MA26_9BRAD</name>
<feature type="domain" description="HTH marR-type" evidence="1">
    <location>
        <begin position="1"/>
        <end position="145"/>
    </location>
</feature>
<keyword evidence="3" id="KW-1185">Reference proteome</keyword>
<dbReference type="EMBL" id="AP012279">
    <property type="protein sequence ID" value="BAL74601.1"/>
    <property type="molecule type" value="Genomic_DNA"/>
</dbReference>
<dbReference type="InterPro" id="IPR036388">
    <property type="entry name" value="WH-like_DNA-bd_sf"/>
</dbReference>
<dbReference type="PANTHER" id="PTHR33164">
    <property type="entry name" value="TRANSCRIPTIONAL REGULATOR, MARR FAMILY"/>
    <property type="match status" value="1"/>
</dbReference>
<dbReference type="GO" id="GO:0006950">
    <property type="term" value="P:response to stress"/>
    <property type="evidence" value="ECO:0007669"/>
    <property type="project" value="TreeGrafter"/>
</dbReference>
<dbReference type="Pfam" id="PF01047">
    <property type="entry name" value="MarR"/>
    <property type="match status" value="1"/>
</dbReference>